<keyword evidence="10" id="KW-0175">Coiled coil</keyword>
<comment type="catalytic activity">
    <reaction evidence="15">
        <text>a very-long-chain (3R)-3-hydroxyacyl-CoA = a very-long-chain (2E)-enoyl-CoA + H2O</text>
        <dbReference type="Rhea" id="RHEA:45812"/>
        <dbReference type="ChEBI" id="CHEBI:15377"/>
        <dbReference type="ChEBI" id="CHEBI:83728"/>
        <dbReference type="ChEBI" id="CHEBI:85440"/>
        <dbReference type="EC" id="4.2.1.134"/>
    </reaction>
</comment>
<keyword evidence="5 15" id="KW-0444">Lipid biosynthesis</keyword>
<dbReference type="STRING" id="283909.R7TN07"/>
<feature type="transmembrane region" description="Helical" evidence="15">
    <location>
        <begin position="344"/>
        <end position="363"/>
    </location>
</feature>
<evidence type="ECO:0000313" key="18">
    <source>
        <dbReference type="EnsemblMetazoa" id="CapteP221556"/>
    </source>
</evidence>
<evidence type="ECO:0000256" key="12">
    <source>
        <dbReference type="ARBA" id="ARBA00023136"/>
    </source>
</evidence>
<evidence type="ECO:0000256" key="10">
    <source>
        <dbReference type="ARBA" id="ARBA00023054"/>
    </source>
</evidence>
<evidence type="ECO:0000256" key="1">
    <source>
        <dbReference type="ARBA" id="ARBA00004477"/>
    </source>
</evidence>
<organism evidence="17">
    <name type="scientific">Capitella teleta</name>
    <name type="common">Polychaete worm</name>
    <dbReference type="NCBI Taxonomy" id="283909"/>
    <lineage>
        <taxon>Eukaryota</taxon>
        <taxon>Metazoa</taxon>
        <taxon>Spiralia</taxon>
        <taxon>Lophotrochozoa</taxon>
        <taxon>Annelida</taxon>
        <taxon>Polychaeta</taxon>
        <taxon>Sedentaria</taxon>
        <taxon>Scolecida</taxon>
        <taxon>Capitellidae</taxon>
        <taxon>Capitella</taxon>
    </lineage>
</organism>
<evidence type="ECO:0000256" key="5">
    <source>
        <dbReference type="ARBA" id="ARBA00022516"/>
    </source>
</evidence>
<evidence type="ECO:0000256" key="15">
    <source>
        <dbReference type="RuleBase" id="RU363109"/>
    </source>
</evidence>
<dbReference type="EMBL" id="AMQN01030467">
    <property type="status" value="NOT_ANNOTATED_CDS"/>
    <property type="molecule type" value="Genomic_DNA"/>
</dbReference>
<evidence type="ECO:0000256" key="11">
    <source>
        <dbReference type="ARBA" id="ARBA00023098"/>
    </source>
</evidence>
<dbReference type="EMBL" id="KB310120">
    <property type="protein sequence ID" value="ELT92465.1"/>
    <property type="molecule type" value="Genomic_DNA"/>
</dbReference>
<evidence type="ECO:0000313" key="17">
    <source>
        <dbReference type="EMBL" id="ELT92465.1"/>
    </source>
</evidence>
<dbReference type="GO" id="GO:0005789">
    <property type="term" value="C:endoplasmic reticulum membrane"/>
    <property type="evidence" value="ECO:0007669"/>
    <property type="project" value="UniProtKB-SubCell"/>
</dbReference>
<evidence type="ECO:0000259" key="16">
    <source>
        <dbReference type="PROSITE" id="PS51203"/>
    </source>
</evidence>
<dbReference type="PROSITE" id="PS51203">
    <property type="entry name" value="CS"/>
    <property type="match status" value="1"/>
</dbReference>
<dbReference type="Gene3D" id="2.60.40.790">
    <property type="match status" value="1"/>
</dbReference>
<evidence type="ECO:0000256" key="13">
    <source>
        <dbReference type="ARBA" id="ARBA00023160"/>
    </source>
</evidence>
<comment type="function">
    <text evidence="15">Catalyzes the third of the four reactions of the long-chain fatty acids elongation cycle. This endoplasmic reticulum-bound enzymatic process, allows the addition of two carbons to the chain of long- and very long-chain fatty acids/VLCFAs per cycle. This enzyme catalyzes the dehydration of the 3-hydroxyacyl-CoA intermediate into trans-2,3-enoyl-CoA, within each cycle of fatty acid elongation. Thereby, it participates to the production of VLCFAs of different chain lengths that are involved in multiple biological processes as precursors of membrane lipids and lipid mediators.</text>
</comment>
<protein>
    <recommendedName>
        <fullName evidence="4 15">Very-long-chain (3R)-3-hydroxyacyl-CoA dehydratase</fullName>
        <ecNumber evidence="4 15">4.2.1.134</ecNumber>
    </recommendedName>
</protein>
<reference evidence="18" key="3">
    <citation type="submission" date="2015-06" db="UniProtKB">
        <authorList>
            <consortium name="EnsemblMetazoa"/>
        </authorList>
    </citation>
    <scope>IDENTIFICATION</scope>
</reference>
<dbReference type="GO" id="GO:0030497">
    <property type="term" value="P:fatty acid elongation"/>
    <property type="evidence" value="ECO:0007669"/>
    <property type="project" value="TreeGrafter"/>
</dbReference>
<dbReference type="PANTHER" id="PTHR11035">
    <property type="entry name" value="VERY-LONG-CHAIN (3R)-3-HYDROXYACYL-COA DEHYDRATASE"/>
    <property type="match status" value="1"/>
</dbReference>
<dbReference type="EnsemblMetazoa" id="CapteT221556">
    <property type="protein sequence ID" value="CapteP221556"/>
    <property type="gene ID" value="CapteG221556"/>
</dbReference>
<evidence type="ECO:0000256" key="14">
    <source>
        <dbReference type="ARBA" id="ARBA00023239"/>
    </source>
</evidence>
<dbReference type="PANTHER" id="PTHR11035:SF35">
    <property type="entry name" value="VERY-LONG-CHAIN (3R)-3-HYDROXYACYL-COA DEHYDRATASE"/>
    <property type="match status" value="1"/>
</dbReference>
<feature type="transmembrane region" description="Helical" evidence="15">
    <location>
        <begin position="168"/>
        <end position="194"/>
    </location>
</feature>
<keyword evidence="14 15" id="KW-0456">Lyase</keyword>
<comment type="subcellular location">
    <subcellularLocation>
        <location evidence="1 15">Endoplasmic reticulum membrane</location>
        <topology evidence="1 15">Multi-pass membrane protein</topology>
    </subcellularLocation>
</comment>
<comment type="similarity">
    <text evidence="3 15">Belongs to the very long-chain fatty acids dehydratase HACD family.</text>
</comment>
<keyword evidence="9 15" id="KW-1133">Transmembrane helix</keyword>
<evidence type="ECO:0000256" key="9">
    <source>
        <dbReference type="ARBA" id="ARBA00022989"/>
    </source>
</evidence>
<reference evidence="19" key="1">
    <citation type="submission" date="2012-12" db="EMBL/GenBank/DDBJ databases">
        <authorList>
            <person name="Hellsten U."/>
            <person name="Grimwood J."/>
            <person name="Chapman J.A."/>
            <person name="Shapiro H."/>
            <person name="Aerts A."/>
            <person name="Otillar R.P."/>
            <person name="Terry A.Y."/>
            <person name="Boore J.L."/>
            <person name="Simakov O."/>
            <person name="Marletaz F."/>
            <person name="Cho S.-J."/>
            <person name="Edsinger-Gonzales E."/>
            <person name="Havlak P."/>
            <person name="Kuo D.-H."/>
            <person name="Larsson T."/>
            <person name="Lv J."/>
            <person name="Arendt D."/>
            <person name="Savage R."/>
            <person name="Osoegawa K."/>
            <person name="de Jong P."/>
            <person name="Lindberg D.R."/>
            <person name="Seaver E.C."/>
            <person name="Weisblat D.A."/>
            <person name="Putnam N.H."/>
            <person name="Grigoriev I.V."/>
            <person name="Rokhsar D.S."/>
        </authorList>
    </citation>
    <scope>NUCLEOTIDE SEQUENCE</scope>
    <source>
        <strain evidence="19">I ESC-2004</strain>
    </source>
</reference>
<dbReference type="SUPFAM" id="SSF49764">
    <property type="entry name" value="HSP20-like chaperones"/>
    <property type="match status" value="1"/>
</dbReference>
<keyword evidence="6 15" id="KW-0812">Transmembrane</keyword>
<keyword evidence="13 15" id="KW-0275">Fatty acid biosynthesis</keyword>
<evidence type="ECO:0000256" key="7">
    <source>
        <dbReference type="ARBA" id="ARBA00022824"/>
    </source>
</evidence>
<dbReference type="Proteomes" id="UP000014760">
    <property type="component" value="Unassembled WGS sequence"/>
</dbReference>
<dbReference type="HOGENOM" id="CLU_046712_0_0_1"/>
<dbReference type="InterPro" id="IPR007482">
    <property type="entry name" value="Tyr_Pase-like_PTPLA"/>
</dbReference>
<dbReference type="CDD" id="cd06465">
    <property type="entry name" value="p23_hB-ind1_like"/>
    <property type="match status" value="1"/>
</dbReference>
<accession>R7TN07</accession>
<dbReference type="FunCoup" id="R7TN07">
    <property type="interactions" value="760"/>
</dbReference>
<dbReference type="GO" id="GO:0102158">
    <property type="term" value="F:very-long-chain (3R)-3-hydroxyacyl-CoA dehydratase activity"/>
    <property type="evidence" value="ECO:0007669"/>
    <property type="project" value="UniProtKB-EC"/>
</dbReference>
<proteinExistence type="inferred from homology"/>
<comment type="caution">
    <text evidence="15">Lacks conserved residue(s) required for the propagation of feature annotation.</text>
</comment>
<sequence length="388" mass="45105">MPVAVDTIESNCSSHISLLRVSDSYLRLNGPEQVQQDLEVTITEDSLKLTAFGNGIRGKNKYGLDFDFYLPIDSDASKYRNTGRHVEFQIAKVGIGETWPRLMENPKKPAWLKIDFDHFAFEEDDDSSPEMDEHGDYKMTAEEEDMMRKIEKDVVGSKPSGLREMLSFYLFLYNMFQWIGFSYVFFVICGRYVMQGTESKPGTYEAVGPQLIICQLTAALEVIHPLLGWVKTGALMPFLQVGGRNLILFGILMQEPEMQTKGIVWWLFVTWSCVEIVRYPFYMLSTFKTEWQAVTWLRYSMWIPLYPLGFFCEGFVMMLSLPYFERSGRWSFALPNELNMSFHFPTFLRIYMCLFLIGGYLLMKQMYEQRKKKLPPTNASRKSKLKAK</sequence>
<keyword evidence="7 15" id="KW-0256">Endoplasmic reticulum</keyword>
<dbReference type="GO" id="GO:0030148">
    <property type="term" value="P:sphingolipid biosynthetic process"/>
    <property type="evidence" value="ECO:0007669"/>
    <property type="project" value="TreeGrafter"/>
</dbReference>
<reference evidence="17 19" key="2">
    <citation type="journal article" date="2013" name="Nature">
        <title>Insights into bilaterian evolution from three spiralian genomes.</title>
        <authorList>
            <person name="Simakov O."/>
            <person name="Marletaz F."/>
            <person name="Cho S.J."/>
            <person name="Edsinger-Gonzales E."/>
            <person name="Havlak P."/>
            <person name="Hellsten U."/>
            <person name="Kuo D.H."/>
            <person name="Larsson T."/>
            <person name="Lv J."/>
            <person name="Arendt D."/>
            <person name="Savage R."/>
            <person name="Osoegawa K."/>
            <person name="de Jong P."/>
            <person name="Grimwood J."/>
            <person name="Chapman J.A."/>
            <person name="Shapiro H."/>
            <person name="Aerts A."/>
            <person name="Otillar R.P."/>
            <person name="Terry A.Y."/>
            <person name="Boore J.L."/>
            <person name="Grigoriev I.V."/>
            <person name="Lindberg D.R."/>
            <person name="Seaver E.C."/>
            <person name="Weisblat D.A."/>
            <person name="Putnam N.H."/>
            <person name="Rokhsar D.S."/>
        </authorList>
    </citation>
    <scope>NUCLEOTIDE SEQUENCE</scope>
    <source>
        <strain evidence="17 19">I ESC-2004</strain>
    </source>
</reference>
<name>R7TN07_CAPTE</name>
<keyword evidence="12 15" id="KW-0472">Membrane</keyword>
<keyword evidence="11 15" id="KW-0443">Lipid metabolism</keyword>
<dbReference type="UniPathway" id="UPA00094"/>
<dbReference type="OrthoDB" id="2157530at2759"/>
<evidence type="ECO:0000256" key="8">
    <source>
        <dbReference type="ARBA" id="ARBA00022832"/>
    </source>
</evidence>
<dbReference type="InterPro" id="IPR008978">
    <property type="entry name" value="HSP20-like_chaperone"/>
</dbReference>
<dbReference type="EC" id="4.2.1.134" evidence="4 15"/>
<dbReference type="InterPro" id="IPR007052">
    <property type="entry name" value="CS_dom"/>
</dbReference>
<evidence type="ECO:0000256" key="3">
    <source>
        <dbReference type="ARBA" id="ARBA00007811"/>
    </source>
</evidence>
<keyword evidence="19" id="KW-1185">Reference proteome</keyword>
<keyword evidence="8 15" id="KW-0276">Fatty acid metabolism</keyword>
<feature type="transmembrane region" description="Helical" evidence="15">
    <location>
        <begin position="302"/>
        <end position="324"/>
    </location>
</feature>
<feature type="domain" description="CS" evidence="16">
    <location>
        <begin position="7"/>
        <end position="103"/>
    </location>
</feature>
<feature type="transmembrane region" description="Helical" evidence="15">
    <location>
        <begin position="263"/>
        <end position="281"/>
    </location>
</feature>
<gene>
    <name evidence="17" type="ORF">CAPTEDRAFT_221556</name>
</gene>
<evidence type="ECO:0000313" key="19">
    <source>
        <dbReference type="Proteomes" id="UP000014760"/>
    </source>
</evidence>
<evidence type="ECO:0000256" key="4">
    <source>
        <dbReference type="ARBA" id="ARBA00013122"/>
    </source>
</evidence>
<dbReference type="Pfam" id="PF04387">
    <property type="entry name" value="PTPLA"/>
    <property type="match status" value="1"/>
</dbReference>
<dbReference type="OMA" id="SYLVMSH"/>
<evidence type="ECO:0000256" key="2">
    <source>
        <dbReference type="ARBA" id="ARBA00005194"/>
    </source>
</evidence>
<evidence type="ECO:0000256" key="6">
    <source>
        <dbReference type="ARBA" id="ARBA00022692"/>
    </source>
</evidence>
<dbReference type="GO" id="GO:0042761">
    <property type="term" value="P:very long-chain fatty acid biosynthetic process"/>
    <property type="evidence" value="ECO:0007669"/>
    <property type="project" value="TreeGrafter"/>
</dbReference>
<comment type="pathway">
    <text evidence="2 15">Lipid metabolism; fatty acid biosynthesis.</text>
</comment>
<dbReference type="AlphaFoldDB" id="R7TN07"/>